<dbReference type="SMART" id="SM00220">
    <property type="entry name" value="S_TKc"/>
    <property type="match status" value="1"/>
</dbReference>
<sequence length="971" mass="111973">MEIHTLQVSYHHSSPTKSAFSAFATDSVEYAYQHTEQHGCAITIRRGNIAARPSARLPTAMAHPGGFDFWAEAKARKCYSRNAKYMLMKGAEKKYDGQYGNSESENNILITKEVLQEVLSKGKLVTLMRCPCPVCGPVSSKTPPAHDENLASNIARSPERQALFATLAFMGGTFAARLLDRHVFHTVEQTLDRMHDRADLRRNLFAPFWHTWNESLCQHKERHERCRSRADDLLCLEEDFREQLRAAAWIFKVPHFQANNLLRHFGERQNMPFINQTRLPIGNLESGREFYKFEIHPAYCDEKLQGRLLFRKQLSIDSNEARKRVHEESGILEFLKELANPNIAEVLFAFQEEHPHSFSLVFEFHPIDLQKVLYPQNARKPDFREPEKTVESFPGSVLDHWLWIGLLGVFDAVAAVHEPLNQIKSIPQSSTSKFVGGHFDIKPGNIVIDANGRFLLTDFGQAFFKEVKVNQETNFTITAGTFNYRPPPSYSKRKADNTDDLVKKKWWSREYDVWSLACVSVEVLAFIVDGADAPRAFYQERENEDPHGYANFWTTESGRDVLKYSVRQRLSRYRRNGDDYLTRVAEQMEKMFQIEKTEPATAKACHRELSASVKVDRFLFKGRDDEMIAGEGTFACLKTMRTSFSTDRVSSLRCSLYLWRNVSRGRITLTLEFAGSDNQTIVTPSSAKTSSDEFVPLALFDPDSLFDQNRFRSNGPFLQCAFQNMHDGVTFHFAKRWDFYHFFGAFTHQHVQPGSEFRFKSCKVEAAGMRSKSWSSDDGHLQIWRELRPDDYDRLYKQRAIPTITHPQSPRLEDNSSSSSSSIKKRYSRLTLPCVVYFRLAIYLCGPTSRALAVVSLNHDAFHITFDENQRGRPRMIFERRSRSDIWATVFESSVSSDSAPLNDSCPGIPMSEQALASLLENGKGLKRLELEFWNEEDQRKFAKHYNEMWDDRFQYDYRELNPSRRYSGRG</sequence>
<dbReference type="InterPro" id="IPR000719">
    <property type="entry name" value="Prot_kinase_dom"/>
</dbReference>
<keyword evidence="1" id="KW-0418">Kinase</keyword>
<dbReference type="EMBL" id="ML994635">
    <property type="protein sequence ID" value="KAF2184945.1"/>
    <property type="molecule type" value="Genomic_DNA"/>
</dbReference>
<dbReference type="Pfam" id="PF00069">
    <property type="entry name" value="Pkinase"/>
    <property type="match status" value="1"/>
</dbReference>
<accession>A0A6A6E1R8</accession>
<feature type="domain" description="Protein kinase" evidence="4">
    <location>
        <begin position="275"/>
        <end position="619"/>
    </location>
</feature>
<protein>
    <recommendedName>
        <fullName evidence="4">Protein kinase domain-containing protein</fullName>
    </recommendedName>
</protein>
<gene>
    <name evidence="5" type="ORF">K469DRAFT_167381</name>
</gene>
<evidence type="ECO:0000313" key="6">
    <source>
        <dbReference type="Proteomes" id="UP000800200"/>
    </source>
</evidence>
<dbReference type="InterPro" id="IPR011009">
    <property type="entry name" value="Kinase-like_dom_sf"/>
</dbReference>
<evidence type="ECO:0000313" key="5">
    <source>
        <dbReference type="EMBL" id="KAF2184945.1"/>
    </source>
</evidence>
<evidence type="ECO:0000256" key="2">
    <source>
        <dbReference type="ARBA" id="ARBA00022741"/>
    </source>
</evidence>
<organism evidence="5 6">
    <name type="scientific">Zopfia rhizophila CBS 207.26</name>
    <dbReference type="NCBI Taxonomy" id="1314779"/>
    <lineage>
        <taxon>Eukaryota</taxon>
        <taxon>Fungi</taxon>
        <taxon>Dikarya</taxon>
        <taxon>Ascomycota</taxon>
        <taxon>Pezizomycotina</taxon>
        <taxon>Dothideomycetes</taxon>
        <taxon>Dothideomycetes incertae sedis</taxon>
        <taxon>Zopfiaceae</taxon>
        <taxon>Zopfia</taxon>
    </lineage>
</organism>
<dbReference type="InterPro" id="IPR050117">
    <property type="entry name" value="MAPK"/>
</dbReference>
<keyword evidence="3" id="KW-0067">ATP-binding</keyword>
<dbReference type="AlphaFoldDB" id="A0A6A6E1R8"/>
<keyword evidence="1" id="KW-0723">Serine/threonine-protein kinase</keyword>
<proteinExistence type="predicted"/>
<name>A0A6A6E1R8_9PEZI</name>
<keyword evidence="6" id="KW-1185">Reference proteome</keyword>
<dbReference type="PROSITE" id="PS50011">
    <property type="entry name" value="PROTEIN_KINASE_DOM"/>
    <property type="match status" value="1"/>
</dbReference>
<dbReference type="PANTHER" id="PTHR24055">
    <property type="entry name" value="MITOGEN-ACTIVATED PROTEIN KINASE"/>
    <property type="match status" value="1"/>
</dbReference>
<dbReference type="GO" id="GO:0004674">
    <property type="term" value="F:protein serine/threonine kinase activity"/>
    <property type="evidence" value="ECO:0007669"/>
    <property type="project" value="UniProtKB-KW"/>
</dbReference>
<evidence type="ECO:0000256" key="3">
    <source>
        <dbReference type="ARBA" id="ARBA00022840"/>
    </source>
</evidence>
<evidence type="ECO:0000256" key="1">
    <source>
        <dbReference type="ARBA" id="ARBA00022527"/>
    </source>
</evidence>
<keyword evidence="2" id="KW-0547">Nucleotide-binding</keyword>
<dbReference type="OrthoDB" id="3938628at2759"/>
<dbReference type="Gene3D" id="1.10.510.10">
    <property type="entry name" value="Transferase(Phosphotransferase) domain 1"/>
    <property type="match status" value="1"/>
</dbReference>
<dbReference type="SUPFAM" id="SSF56112">
    <property type="entry name" value="Protein kinase-like (PK-like)"/>
    <property type="match status" value="1"/>
</dbReference>
<evidence type="ECO:0000259" key="4">
    <source>
        <dbReference type="PROSITE" id="PS50011"/>
    </source>
</evidence>
<keyword evidence="1" id="KW-0808">Transferase</keyword>
<dbReference type="Proteomes" id="UP000800200">
    <property type="component" value="Unassembled WGS sequence"/>
</dbReference>
<reference evidence="5" key="1">
    <citation type="journal article" date="2020" name="Stud. Mycol.">
        <title>101 Dothideomycetes genomes: a test case for predicting lifestyles and emergence of pathogens.</title>
        <authorList>
            <person name="Haridas S."/>
            <person name="Albert R."/>
            <person name="Binder M."/>
            <person name="Bloem J."/>
            <person name="Labutti K."/>
            <person name="Salamov A."/>
            <person name="Andreopoulos B."/>
            <person name="Baker S."/>
            <person name="Barry K."/>
            <person name="Bills G."/>
            <person name="Bluhm B."/>
            <person name="Cannon C."/>
            <person name="Castanera R."/>
            <person name="Culley D."/>
            <person name="Daum C."/>
            <person name="Ezra D."/>
            <person name="Gonzalez J."/>
            <person name="Henrissat B."/>
            <person name="Kuo A."/>
            <person name="Liang C."/>
            <person name="Lipzen A."/>
            <person name="Lutzoni F."/>
            <person name="Magnuson J."/>
            <person name="Mondo S."/>
            <person name="Nolan M."/>
            <person name="Ohm R."/>
            <person name="Pangilinan J."/>
            <person name="Park H.-J."/>
            <person name="Ramirez L."/>
            <person name="Alfaro M."/>
            <person name="Sun H."/>
            <person name="Tritt A."/>
            <person name="Yoshinaga Y."/>
            <person name="Zwiers L.-H."/>
            <person name="Turgeon B."/>
            <person name="Goodwin S."/>
            <person name="Spatafora J."/>
            <person name="Crous P."/>
            <person name="Grigoriev I."/>
        </authorList>
    </citation>
    <scope>NUCLEOTIDE SEQUENCE</scope>
    <source>
        <strain evidence="5">CBS 207.26</strain>
    </source>
</reference>
<dbReference type="GO" id="GO:0005524">
    <property type="term" value="F:ATP binding"/>
    <property type="evidence" value="ECO:0007669"/>
    <property type="project" value="UniProtKB-KW"/>
</dbReference>